<dbReference type="InterPro" id="IPR002502">
    <property type="entry name" value="Amidase_domain"/>
</dbReference>
<comment type="similarity">
    <text evidence="1">Belongs to the N-acetylmuramoyl-L-alanine amidase 2 family.</text>
</comment>
<dbReference type="CDD" id="cd06583">
    <property type="entry name" value="PGRP"/>
    <property type="match status" value="1"/>
</dbReference>
<evidence type="ECO:0000313" key="5">
    <source>
        <dbReference type="Proteomes" id="UP000541347"/>
    </source>
</evidence>
<keyword evidence="5" id="KW-1185">Reference proteome</keyword>
<evidence type="ECO:0000256" key="2">
    <source>
        <dbReference type="SAM" id="Phobius"/>
    </source>
</evidence>
<dbReference type="PANTHER" id="PTHR11022:SF41">
    <property type="entry name" value="PEPTIDOGLYCAN-RECOGNITION PROTEIN LC-RELATED"/>
    <property type="match status" value="1"/>
</dbReference>
<feature type="domain" description="Peptidoglycan recognition protein family" evidence="3">
    <location>
        <begin position="1"/>
        <end position="120"/>
    </location>
</feature>
<dbReference type="InterPro" id="IPR015510">
    <property type="entry name" value="PGRP"/>
</dbReference>
<keyword evidence="2" id="KW-0472">Membrane</keyword>
<organism evidence="4 5">
    <name type="scientific">Pannonibacter tanglangensis</name>
    <dbReference type="NCBI Taxonomy" id="2750084"/>
    <lineage>
        <taxon>Bacteria</taxon>
        <taxon>Pseudomonadati</taxon>
        <taxon>Pseudomonadota</taxon>
        <taxon>Alphaproteobacteria</taxon>
        <taxon>Hyphomicrobiales</taxon>
        <taxon>Stappiaceae</taxon>
        <taxon>Pannonibacter</taxon>
    </lineage>
</organism>
<sequence length="230" mass="24603">MRHVDTIVVHCSATPEGRPVDVQTIRRWHLARGWSDIGYHFVIDLSGRVHTGRPIAQIGAHVAGHNAGSIGICYVGGVDANLKPKDTRTIQQKHALRELIASLCEEYPSIKTVCGHRDFAGVKKACPSFDARAEYGAIPQRSRDVAWAAALGADAKTDTIQPAFPADDTPPPSPVASTTNWAAVGGFLTSAVAALAGLDPMVAGLVVAVSAGFAWWIIRERRKKQVELGL</sequence>
<dbReference type="InterPro" id="IPR036505">
    <property type="entry name" value="Amidase/PGRP_sf"/>
</dbReference>
<reference evidence="4 5" key="1">
    <citation type="submission" date="2020-01" db="EMBL/GenBank/DDBJ databases">
        <authorList>
            <person name="Peng S.Y."/>
            <person name="Li J."/>
            <person name="Wang M."/>
            <person name="Wang L."/>
            <person name="Wang C.Q."/>
            <person name="Wang J.R."/>
        </authorList>
    </citation>
    <scope>NUCLEOTIDE SEQUENCE [LARGE SCALE GENOMIC DNA]</scope>
    <source>
        <strain evidence="4 5">XCT-34</strain>
    </source>
</reference>
<keyword evidence="2" id="KW-0812">Transmembrane</keyword>
<gene>
    <name evidence="4" type="ORF">GWI71_10560</name>
</gene>
<dbReference type="SMART" id="SM00701">
    <property type="entry name" value="PGRP"/>
    <property type="match status" value="1"/>
</dbReference>
<dbReference type="EMBL" id="JAABLP010000002">
    <property type="protein sequence ID" value="NBN64121.1"/>
    <property type="molecule type" value="Genomic_DNA"/>
</dbReference>
<feature type="transmembrane region" description="Helical" evidence="2">
    <location>
        <begin position="201"/>
        <end position="218"/>
    </location>
</feature>
<dbReference type="RefSeq" id="WP_161676058.1">
    <property type="nucleotide sequence ID" value="NZ_JAABLP010000002.1"/>
</dbReference>
<dbReference type="Proteomes" id="UP000541347">
    <property type="component" value="Unassembled WGS sequence"/>
</dbReference>
<evidence type="ECO:0000259" key="3">
    <source>
        <dbReference type="SMART" id="SM00701"/>
    </source>
</evidence>
<dbReference type="InterPro" id="IPR006619">
    <property type="entry name" value="PGRP_domain_met/bac"/>
</dbReference>
<protein>
    <recommendedName>
        <fullName evidence="3">Peptidoglycan recognition protein family domain-containing protein</fullName>
    </recommendedName>
</protein>
<evidence type="ECO:0000256" key="1">
    <source>
        <dbReference type="ARBA" id="ARBA00007553"/>
    </source>
</evidence>
<comment type="caution">
    <text evidence="4">The sequence shown here is derived from an EMBL/GenBank/DDBJ whole genome shotgun (WGS) entry which is preliminary data.</text>
</comment>
<dbReference type="PANTHER" id="PTHR11022">
    <property type="entry name" value="PEPTIDOGLYCAN RECOGNITION PROTEIN"/>
    <property type="match status" value="1"/>
</dbReference>
<proteinExistence type="inferred from homology"/>
<keyword evidence="2" id="KW-1133">Transmembrane helix</keyword>
<dbReference type="SUPFAM" id="SSF55846">
    <property type="entry name" value="N-acetylmuramoyl-L-alanine amidase-like"/>
    <property type="match status" value="1"/>
</dbReference>
<accession>A0ABW9ZH81</accession>
<name>A0ABW9ZH81_9HYPH</name>
<dbReference type="Gene3D" id="3.40.80.10">
    <property type="entry name" value="Peptidoglycan recognition protein-like"/>
    <property type="match status" value="1"/>
</dbReference>
<dbReference type="Pfam" id="PF01510">
    <property type="entry name" value="Amidase_2"/>
    <property type="match status" value="1"/>
</dbReference>
<evidence type="ECO:0000313" key="4">
    <source>
        <dbReference type="EMBL" id="NBN64121.1"/>
    </source>
</evidence>